<proteinExistence type="predicted"/>
<organism evidence="1 2">
    <name type="scientific">Romanomermis culicivorax</name>
    <name type="common">Nematode worm</name>
    <dbReference type="NCBI Taxonomy" id="13658"/>
    <lineage>
        <taxon>Eukaryota</taxon>
        <taxon>Metazoa</taxon>
        <taxon>Ecdysozoa</taxon>
        <taxon>Nematoda</taxon>
        <taxon>Enoplea</taxon>
        <taxon>Dorylaimia</taxon>
        <taxon>Mermithida</taxon>
        <taxon>Mermithoidea</taxon>
        <taxon>Mermithidae</taxon>
        <taxon>Romanomermis</taxon>
    </lineage>
</organism>
<keyword evidence="1" id="KW-1185">Reference proteome</keyword>
<dbReference type="WBParaSite" id="nRc.2.0.1.t06428-RA">
    <property type="protein sequence ID" value="nRc.2.0.1.t06428-RA"/>
    <property type="gene ID" value="nRc.2.0.1.g06428"/>
</dbReference>
<evidence type="ECO:0000313" key="1">
    <source>
        <dbReference type="Proteomes" id="UP000887565"/>
    </source>
</evidence>
<accession>A0A915HYC7</accession>
<dbReference type="AlphaFoldDB" id="A0A915HYC7"/>
<dbReference type="Proteomes" id="UP000887565">
    <property type="component" value="Unplaced"/>
</dbReference>
<reference evidence="2" key="1">
    <citation type="submission" date="2022-11" db="UniProtKB">
        <authorList>
            <consortium name="WormBaseParasite"/>
        </authorList>
    </citation>
    <scope>IDENTIFICATION</scope>
</reference>
<protein>
    <submittedName>
        <fullName evidence="2">Uncharacterized protein</fullName>
    </submittedName>
</protein>
<evidence type="ECO:0000313" key="2">
    <source>
        <dbReference type="WBParaSite" id="nRc.2.0.1.t06428-RA"/>
    </source>
</evidence>
<name>A0A915HYC7_ROMCU</name>
<sequence length="76" mass="8950">MFLAANQNQYAHRKFQRLRAEKSVDQKVANLVQFVDSCATFAIFMEFSLSFSGSKKYKEKHRMETNAIKKKESKKR</sequence>